<dbReference type="Proteomes" id="UP000000742">
    <property type="component" value="Chromosome"/>
</dbReference>
<name>B7GG35_ANOFW</name>
<feature type="domain" description="GGDEF" evidence="2">
    <location>
        <begin position="241"/>
        <end position="371"/>
    </location>
</feature>
<evidence type="ECO:0000256" key="1">
    <source>
        <dbReference type="SAM" id="Phobius"/>
    </source>
</evidence>
<feature type="transmembrane region" description="Helical" evidence="1">
    <location>
        <begin position="26"/>
        <end position="44"/>
    </location>
</feature>
<dbReference type="NCBIfam" id="TIGR00254">
    <property type="entry name" value="GGDEF"/>
    <property type="match status" value="1"/>
</dbReference>
<dbReference type="GO" id="GO:1902201">
    <property type="term" value="P:negative regulation of bacterial-type flagellum-dependent cell motility"/>
    <property type="evidence" value="ECO:0007669"/>
    <property type="project" value="TreeGrafter"/>
</dbReference>
<accession>B7GG35</accession>
<dbReference type="InterPro" id="IPR000160">
    <property type="entry name" value="GGDEF_dom"/>
</dbReference>
<dbReference type="STRING" id="491915.Aflv_1653"/>
<dbReference type="GO" id="GO:0005886">
    <property type="term" value="C:plasma membrane"/>
    <property type="evidence" value="ECO:0007669"/>
    <property type="project" value="TreeGrafter"/>
</dbReference>
<feature type="transmembrane region" description="Helical" evidence="1">
    <location>
        <begin position="56"/>
        <end position="76"/>
    </location>
</feature>
<dbReference type="FunFam" id="3.30.70.270:FF:000001">
    <property type="entry name" value="Diguanylate cyclase domain protein"/>
    <property type="match status" value="1"/>
</dbReference>
<proteinExistence type="predicted"/>
<dbReference type="eggNOG" id="COG3706">
    <property type="taxonomic scope" value="Bacteria"/>
</dbReference>
<keyword evidence="1" id="KW-0812">Transmembrane</keyword>
<dbReference type="EMBL" id="CP000922">
    <property type="protein sequence ID" value="ACJ34016.1"/>
    <property type="molecule type" value="Genomic_DNA"/>
</dbReference>
<dbReference type="InterPro" id="IPR050469">
    <property type="entry name" value="Diguanylate_Cyclase"/>
</dbReference>
<evidence type="ECO:0000313" key="3">
    <source>
        <dbReference type="EMBL" id="ACJ34016.1"/>
    </source>
</evidence>
<dbReference type="PATRIC" id="fig|491915.6.peg.1702"/>
<gene>
    <name evidence="3" type="ordered locus">Aflv_1653</name>
</gene>
<feature type="transmembrane region" description="Helical" evidence="1">
    <location>
        <begin position="88"/>
        <end position="105"/>
    </location>
</feature>
<feature type="transmembrane region" description="Helical" evidence="1">
    <location>
        <begin position="163"/>
        <end position="185"/>
    </location>
</feature>
<sequence length="371" mass="42820">MKEMKQDHDHLLKTAAQINTKRLYKFNWTLSIIIVIYFLFSFIAKREVDSYAVYYYNLFLLILFANVCFGMLLFYINKQEAERTKASCVIQMTYLCLHLLVAVWLSKHDPHMQPLWIACIGIGVLFLIPPFAGIFMYLLTWIASSIVLSPYDEFARMEWPIRPSIHTALPEGLGFVASIIIWRSYTKNYKQHMLMDIEQTRLIEKNNSLQALAIQDPLTGLLNRTRFVDLVRVQLHKQNNKEASILIIDIDFFKHVNDQFGHPAGDQVLKDLSAMLMHYFPPPSLSARLGGEEFIIFLPNTHIEQARQLAEMLRGNIATFPFSYKHHTIHITASFGIAQATDSFQHSYSKADQALYIAKQNGRNRVVVIST</sequence>
<organism evidence="3 4">
    <name type="scientific">Anoxybacillus flavithermus (strain DSM 21510 / WK1)</name>
    <dbReference type="NCBI Taxonomy" id="491915"/>
    <lineage>
        <taxon>Bacteria</taxon>
        <taxon>Bacillati</taxon>
        <taxon>Bacillota</taxon>
        <taxon>Bacilli</taxon>
        <taxon>Bacillales</taxon>
        <taxon>Anoxybacillaceae</taxon>
        <taxon>Anoxybacillus</taxon>
    </lineage>
</organism>
<dbReference type="Pfam" id="PF00990">
    <property type="entry name" value="GGDEF"/>
    <property type="match status" value="1"/>
</dbReference>
<dbReference type="SUPFAM" id="SSF55073">
    <property type="entry name" value="Nucleotide cyclase"/>
    <property type="match status" value="1"/>
</dbReference>
<evidence type="ECO:0000313" key="4">
    <source>
        <dbReference type="Proteomes" id="UP000000742"/>
    </source>
</evidence>
<dbReference type="InterPro" id="IPR043128">
    <property type="entry name" value="Rev_trsase/Diguanyl_cyclase"/>
</dbReference>
<reference evidence="3 4" key="1">
    <citation type="journal article" date="2008" name="Genome Biol.">
        <title>Encapsulated in silica: genome, proteome and physiology of the thermophilic bacterium Anoxybacillus flavithermus WK1.</title>
        <authorList>
            <person name="Saw J.H."/>
            <person name="Mountain B.W."/>
            <person name="Feng L."/>
            <person name="Omelchenko M.V."/>
            <person name="Hou S."/>
            <person name="Saito J.A."/>
            <person name="Stott M.B."/>
            <person name="Li D."/>
            <person name="Zhao G."/>
            <person name="Wu J."/>
            <person name="Galperin M.Y."/>
            <person name="Koonin E.V."/>
            <person name="Makarova K.S."/>
            <person name="Wolf Y.I."/>
            <person name="Rigden D.J."/>
            <person name="Dunfield P.F."/>
            <person name="Wang L."/>
            <person name="Alam M."/>
        </authorList>
    </citation>
    <scope>NUCLEOTIDE SEQUENCE [LARGE SCALE GENOMIC DNA]</scope>
    <source>
        <strain evidence="4">DSM 21510 / WK1</strain>
    </source>
</reference>
<dbReference type="PANTHER" id="PTHR45138:SF9">
    <property type="entry name" value="DIGUANYLATE CYCLASE DGCM-RELATED"/>
    <property type="match status" value="1"/>
</dbReference>
<dbReference type="PANTHER" id="PTHR45138">
    <property type="entry name" value="REGULATORY COMPONENTS OF SENSORY TRANSDUCTION SYSTEM"/>
    <property type="match status" value="1"/>
</dbReference>
<dbReference type="CDD" id="cd01949">
    <property type="entry name" value="GGDEF"/>
    <property type="match status" value="1"/>
</dbReference>
<evidence type="ECO:0000259" key="2">
    <source>
        <dbReference type="PROSITE" id="PS50887"/>
    </source>
</evidence>
<dbReference type="GO" id="GO:0043709">
    <property type="term" value="P:cell adhesion involved in single-species biofilm formation"/>
    <property type="evidence" value="ECO:0007669"/>
    <property type="project" value="TreeGrafter"/>
</dbReference>
<keyword evidence="1" id="KW-1133">Transmembrane helix</keyword>
<dbReference type="PROSITE" id="PS50887">
    <property type="entry name" value="GGDEF"/>
    <property type="match status" value="1"/>
</dbReference>
<dbReference type="AlphaFoldDB" id="B7GG35"/>
<keyword evidence="1" id="KW-0472">Membrane</keyword>
<dbReference type="KEGG" id="afl:Aflv_1653"/>
<dbReference type="GO" id="GO:0052621">
    <property type="term" value="F:diguanylate cyclase activity"/>
    <property type="evidence" value="ECO:0007669"/>
    <property type="project" value="TreeGrafter"/>
</dbReference>
<dbReference type="HOGENOM" id="CLU_000445_11_1_9"/>
<dbReference type="SMART" id="SM00267">
    <property type="entry name" value="GGDEF"/>
    <property type="match status" value="1"/>
</dbReference>
<dbReference type="InterPro" id="IPR029787">
    <property type="entry name" value="Nucleotide_cyclase"/>
</dbReference>
<protein>
    <submittedName>
        <fullName evidence="3">Signal transduction diguanylate cyclase</fullName>
    </submittedName>
</protein>
<dbReference type="Gene3D" id="3.30.70.270">
    <property type="match status" value="1"/>
</dbReference>